<dbReference type="EMBL" id="SZZP01000044">
    <property type="protein sequence ID" value="TKV71672.1"/>
    <property type="molecule type" value="Genomic_DNA"/>
</dbReference>
<name>A0A4U6RES0_BRAEL</name>
<evidence type="ECO:0000313" key="1">
    <source>
        <dbReference type="EMBL" id="TKV71672.1"/>
    </source>
</evidence>
<dbReference type="RefSeq" id="WP_210241933.1">
    <property type="nucleotide sequence ID" value="NZ_SZZP01000044.1"/>
</dbReference>
<sequence length="88" mass="9967">MKAEALMIMCSSGLLFMPSTHLNVRTFDLGLLKLLGPAALPNGDTKYLDKFRPGGRWRICCFRGDNFPKKPRNAAPLMTRIFLKDRPK</sequence>
<accession>A0A4U6RES0</accession>
<protein>
    <submittedName>
        <fullName evidence="1">Uncharacterized protein</fullName>
    </submittedName>
</protein>
<evidence type="ECO:0000313" key="2">
    <source>
        <dbReference type="Proteomes" id="UP000305095"/>
    </source>
</evidence>
<organism evidence="1 2">
    <name type="scientific">Bradyrhizobium elkanii</name>
    <dbReference type="NCBI Taxonomy" id="29448"/>
    <lineage>
        <taxon>Bacteria</taxon>
        <taxon>Pseudomonadati</taxon>
        <taxon>Pseudomonadota</taxon>
        <taxon>Alphaproteobacteria</taxon>
        <taxon>Hyphomicrobiales</taxon>
        <taxon>Nitrobacteraceae</taxon>
        <taxon>Bradyrhizobium</taxon>
    </lineage>
</organism>
<comment type="caution">
    <text evidence="1">The sequence shown here is derived from an EMBL/GenBank/DDBJ whole genome shotgun (WGS) entry which is preliminary data.</text>
</comment>
<reference evidence="1 2" key="1">
    <citation type="submission" date="2019-05" db="EMBL/GenBank/DDBJ databases">
        <title>Draft Genome of Bradyrhizobium elkanii strain SEMIA 938, Used in Commercial Inoculants for Lupinus spp. in Brazil.</title>
        <authorList>
            <person name="Hungria M."/>
            <person name="Delamuta J.R.M."/>
            <person name="Ribeiro R.A."/>
            <person name="Nogueira M.A."/>
        </authorList>
    </citation>
    <scope>NUCLEOTIDE SEQUENCE [LARGE SCALE GENOMIC DNA]</scope>
    <source>
        <strain evidence="1 2">Semia 938</strain>
    </source>
</reference>
<gene>
    <name evidence="1" type="ORF">FDV58_39335</name>
</gene>
<proteinExistence type="predicted"/>
<dbReference type="Proteomes" id="UP000305095">
    <property type="component" value="Unassembled WGS sequence"/>
</dbReference>
<dbReference type="AlphaFoldDB" id="A0A4U6RES0"/>